<accession>A0A7X3MJY2</accession>
<dbReference type="AlphaFoldDB" id="A0A7X3MJY2"/>
<evidence type="ECO:0000313" key="1">
    <source>
        <dbReference type="EMBL" id="MXP77627.1"/>
    </source>
</evidence>
<sequence length="109" mass="12071">MEKKDLTAKTTQTKIDEEVIAKAKQVNSVEELMALGRENGYPVDEKEAEFYFKKLHKTGELSDDELDNVAGGGCGPNRCKFCGGDLNAVENHTYPPNLICPYCGQWGDL</sequence>
<evidence type="ECO:0008006" key="3">
    <source>
        <dbReference type="Google" id="ProtNLM"/>
    </source>
</evidence>
<protein>
    <recommendedName>
        <fullName evidence="3">Nif11 domain-containing protein</fullName>
    </recommendedName>
</protein>
<dbReference type="EMBL" id="WUQX01000001">
    <property type="protein sequence ID" value="MXP77627.1"/>
    <property type="molecule type" value="Genomic_DNA"/>
</dbReference>
<evidence type="ECO:0000313" key="2">
    <source>
        <dbReference type="Proteomes" id="UP000460412"/>
    </source>
</evidence>
<keyword evidence="2" id="KW-1185">Reference proteome</keyword>
<dbReference type="RefSeq" id="WP_159753088.1">
    <property type="nucleotide sequence ID" value="NZ_WUQX01000001.1"/>
</dbReference>
<comment type="caution">
    <text evidence="1">The sequence shown here is derived from an EMBL/GenBank/DDBJ whole genome shotgun (WGS) entry which is preliminary data.</text>
</comment>
<dbReference type="Proteomes" id="UP000460412">
    <property type="component" value="Unassembled WGS sequence"/>
</dbReference>
<proteinExistence type="predicted"/>
<reference evidence="1 2" key="1">
    <citation type="submission" date="2019-12" db="EMBL/GenBank/DDBJ databases">
        <title>Sporaefaciens musculi gen. nov., sp. nov., a novel bacterium isolated from the caecum of an obese mouse.</title>
        <authorList>
            <person name="Rasmussen T.S."/>
            <person name="Streidl T."/>
            <person name="Hitch T.C.A."/>
            <person name="Wortmann E."/>
            <person name="Deptula P."/>
            <person name="Hansen M."/>
            <person name="Nielsen D.S."/>
            <person name="Clavel T."/>
            <person name="Vogensen F.K."/>
        </authorList>
    </citation>
    <scope>NUCLEOTIDE SEQUENCE [LARGE SCALE GENOMIC DNA]</scope>
    <source>
        <strain evidence="1 2">WCA-9-b2</strain>
    </source>
</reference>
<name>A0A7X3MJY2_9FIRM</name>
<organism evidence="1 2">
    <name type="scientific">Sporofaciens musculi</name>
    <dbReference type="NCBI Taxonomy" id="2681861"/>
    <lineage>
        <taxon>Bacteria</taxon>
        <taxon>Bacillati</taxon>
        <taxon>Bacillota</taxon>
        <taxon>Clostridia</taxon>
        <taxon>Lachnospirales</taxon>
        <taxon>Lachnospiraceae</taxon>
        <taxon>Sporofaciens</taxon>
    </lineage>
</organism>
<gene>
    <name evidence="1" type="ORF">GN277_20415</name>
</gene>